<accession>A0AA37VDN6</accession>
<evidence type="ECO:0000313" key="3">
    <source>
        <dbReference type="EMBL" id="GLC23954.1"/>
    </source>
</evidence>
<evidence type="ECO:0000256" key="1">
    <source>
        <dbReference type="SAM" id="MobiDB-lite"/>
    </source>
</evidence>
<dbReference type="PROSITE" id="PS51257">
    <property type="entry name" value="PROKAR_LIPOPROTEIN"/>
    <property type="match status" value="1"/>
</dbReference>
<dbReference type="Proteomes" id="UP001161325">
    <property type="component" value="Unassembled WGS sequence"/>
</dbReference>
<reference evidence="3" key="1">
    <citation type="submission" date="2022-08" db="EMBL/GenBank/DDBJ databases">
        <title>Draft genome sequencing of Roseisolibacter agri AW1220.</title>
        <authorList>
            <person name="Tobiishi Y."/>
            <person name="Tonouchi A."/>
        </authorList>
    </citation>
    <scope>NUCLEOTIDE SEQUENCE</scope>
    <source>
        <strain evidence="3">AW1220</strain>
    </source>
</reference>
<feature type="region of interest" description="Disordered" evidence="1">
    <location>
        <begin position="65"/>
        <end position="100"/>
    </location>
</feature>
<evidence type="ECO:0000256" key="2">
    <source>
        <dbReference type="SAM" id="SignalP"/>
    </source>
</evidence>
<dbReference type="EMBL" id="BRXS01000001">
    <property type="protein sequence ID" value="GLC23954.1"/>
    <property type="molecule type" value="Genomic_DNA"/>
</dbReference>
<name>A0AA37VDN6_9BACT</name>
<gene>
    <name evidence="3" type="ORF">rosag_04670</name>
</gene>
<dbReference type="RefSeq" id="WP_284348400.1">
    <property type="nucleotide sequence ID" value="NZ_BRXS01000001.1"/>
</dbReference>
<proteinExistence type="predicted"/>
<evidence type="ECO:0000313" key="4">
    <source>
        <dbReference type="Proteomes" id="UP001161325"/>
    </source>
</evidence>
<feature type="chain" id="PRO_5041216556" description="Lipoprotein" evidence="2">
    <location>
        <begin position="17"/>
        <end position="100"/>
    </location>
</feature>
<sequence>MLRYALSLTLAATALAACGRSDNATADSVADSAAAVGPSVDSMSKMDDSAYLNAQHRLDSLKAAGVSPAQGIDSTAARARESLTNDTTRDTMYYRGGRKP</sequence>
<feature type="compositionally biased region" description="Basic and acidic residues" evidence="1">
    <location>
        <begin position="78"/>
        <end position="89"/>
    </location>
</feature>
<keyword evidence="2" id="KW-0732">Signal</keyword>
<protein>
    <recommendedName>
        <fullName evidence="5">Lipoprotein</fullName>
    </recommendedName>
</protein>
<dbReference type="AlphaFoldDB" id="A0AA37VDN6"/>
<organism evidence="3 4">
    <name type="scientific">Roseisolibacter agri</name>
    <dbReference type="NCBI Taxonomy" id="2014610"/>
    <lineage>
        <taxon>Bacteria</taxon>
        <taxon>Pseudomonadati</taxon>
        <taxon>Gemmatimonadota</taxon>
        <taxon>Gemmatimonadia</taxon>
        <taxon>Gemmatimonadales</taxon>
        <taxon>Gemmatimonadaceae</taxon>
        <taxon>Roseisolibacter</taxon>
    </lineage>
</organism>
<comment type="caution">
    <text evidence="3">The sequence shown here is derived from an EMBL/GenBank/DDBJ whole genome shotgun (WGS) entry which is preliminary data.</text>
</comment>
<keyword evidence="4" id="KW-1185">Reference proteome</keyword>
<evidence type="ECO:0008006" key="5">
    <source>
        <dbReference type="Google" id="ProtNLM"/>
    </source>
</evidence>
<feature type="signal peptide" evidence="2">
    <location>
        <begin position="1"/>
        <end position="16"/>
    </location>
</feature>